<dbReference type="Pfam" id="PF05477">
    <property type="entry name" value="SURF2"/>
    <property type="match status" value="1"/>
</dbReference>
<dbReference type="AlphaFoldDB" id="A0A0K9NT02"/>
<dbReference type="EMBL" id="LFYR01001699">
    <property type="protein sequence ID" value="KMZ59909.1"/>
    <property type="molecule type" value="Genomic_DNA"/>
</dbReference>
<keyword evidence="3" id="KW-1185">Reference proteome</keyword>
<dbReference type="InterPro" id="IPR008833">
    <property type="entry name" value="Surf2"/>
</dbReference>
<feature type="region of interest" description="Disordered" evidence="1">
    <location>
        <begin position="140"/>
        <end position="169"/>
    </location>
</feature>
<accession>A0A0K9NT02</accession>
<sequence>MVGEVEVDNLSPGIVEQTMEVEGDTNVTENRGKEGEFLLGDPSYEDIGKGRMRCLATGHEVLAKDMEAYGKTKACRVGLIDEAVAKQKPPLNMFKQDSNSKSKLICKLTGYTINKTEEHIWKHITGKRFLNSLAKMEETKTAKKMSKDEASADKLQRKRKKKKKNIDEITVDEENEQAVINSECEPEETMDFWTPPVGQRWDYDDGKDRWDPSSDSENGSDEDVDVTEDREDGEKKEECEVEIDSIDLSTRTKRMSIAAVGPSSYASAKKKKKTMETTKK</sequence>
<evidence type="ECO:0000313" key="2">
    <source>
        <dbReference type="EMBL" id="KMZ59909.1"/>
    </source>
</evidence>
<protein>
    <submittedName>
        <fullName evidence="2">Surfeit locus protein 2 containing protein</fullName>
    </submittedName>
</protein>
<reference evidence="3" key="1">
    <citation type="journal article" date="2016" name="Nature">
        <title>The genome of the seagrass Zostera marina reveals angiosperm adaptation to the sea.</title>
        <authorList>
            <person name="Olsen J.L."/>
            <person name="Rouze P."/>
            <person name="Verhelst B."/>
            <person name="Lin Y.-C."/>
            <person name="Bayer T."/>
            <person name="Collen J."/>
            <person name="Dattolo E."/>
            <person name="De Paoli E."/>
            <person name="Dittami S."/>
            <person name="Maumus F."/>
            <person name="Michel G."/>
            <person name="Kersting A."/>
            <person name="Lauritano C."/>
            <person name="Lohaus R."/>
            <person name="Toepel M."/>
            <person name="Tonon T."/>
            <person name="Vanneste K."/>
            <person name="Amirebrahimi M."/>
            <person name="Brakel J."/>
            <person name="Bostroem C."/>
            <person name="Chovatia M."/>
            <person name="Grimwood J."/>
            <person name="Jenkins J.W."/>
            <person name="Jueterbock A."/>
            <person name="Mraz A."/>
            <person name="Stam W.T."/>
            <person name="Tice H."/>
            <person name="Bornberg-Bauer E."/>
            <person name="Green P.J."/>
            <person name="Pearson G.A."/>
            <person name="Procaccini G."/>
            <person name="Duarte C.M."/>
            <person name="Schmutz J."/>
            <person name="Reusch T.B.H."/>
            <person name="Van de Peer Y."/>
        </authorList>
    </citation>
    <scope>NUCLEOTIDE SEQUENCE [LARGE SCALE GENOMIC DNA]</scope>
    <source>
        <strain evidence="3">cv. Finnish</strain>
    </source>
</reference>
<feature type="compositionally biased region" description="Acidic residues" evidence="1">
    <location>
        <begin position="218"/>
        <end position="231"/>
    </location>
</feature>
<feature type="compositionally biased region" description="Basic and acidic residues" evidence="1">
    <location>
        <begin position="201"/>
        <end position="212"/>
    </location>
</feature>
<gene>
    <name evidence="2" type="ORF">ZOSMA_63G00210</name>
</gene>
<proteinExistence type="predicted"/>
<dbReference type="OrthoDB" id="127285at2759"/>
<evidence type="ECO:0000313" key="3">
    <source>
        <dbReference type="Proteomes" id="UP000036987"/>
    </source>
</evidence>
<evidence type="ECO:0000256" key="1">
    <source>
        <dbReference type="SAM" id="MobiDB-lite"/>
    </source>
</evidence>
<feature type="compositionally biased region" description="Basic and acidic residues" evidence="1">
    <location>
        <begin position="140"/>
        <end position="155"/>
    </location>
</feature>
<dbReference type="OMA" id="MFNQDPL"/>
<dbReference type="PANTHER" id="PTHR47854:SF1">
    <property type="entry name" value="SURFEIT LOCUS PROTEIN 2 (SURF2)"/>
    <property type="match status" value="1"/>
</dbReference>
<organism evidence="2 3">
    <name type="scientific">Zostera marina</name>
    <name type="common">Eelgrass</name>
    <dbReference type="NCBI Taxonomy" id="29655"/>
    <lineage>
        <taxon>Eukaryota</taxon>
        <taxon>Viridiplantae</taxon>
        <taxon>Streptophyta</taxon>
        <taxon>Embryophyta</taxon>
        <taxon>Tracheophyta</taxon>
        <taxon>Spermatophyta</taxon>
        <taxon>Magnoliopsida</taxon>
        <taxon>Liliopsida</taxon>
        <taxon>Zosteraceae</taxon>
        <taxon>Zostera</taxon>
    </lineage>
</organism>
<name>A0A0K9NT02_ZOSMR</name>
<dbReference type="Proteomes" id="UP000036987">
    <property type="component" value="Unassembled WGS sequence"/>
</dbReference>
<feature type="region of interest" description="Disordered" evidence="1">
    <location>
        <begin position="181"/>
        <end position="240"/>
    </location>
</feature>
<dbReference type="PANTHER" id="PTHR47854">
    <property type="entry name" value="SURFEIT LOCUS PROTEIN 2 (SURF2)"/>
    <property type="match status" value="1"/>
</dbReference>
<comment type="caution">
    <text evidence="2">The sequence shown here is derived from an EMBL/GenBank/DDBJ whole genome shotgun (WGS) entry which is preliminary data.</text>
</comment>
<feature type="region of interest" description="Disordered" evidence="1">
    <location>
        <begin position="254"/>
        <end position="280"/>
    </location>
</feature>